<keyword evidence="2" id="KW-1185">Reference proteome</keyword>
<evidence type="ECO:0000313" key="2">
    <source>
        <dbReference type="Proteomes" id="UP000268014"/>
    </source>
</evidence>
<dbReference type="EMBL" id="UZAF01007651">
    <property type="protein sequence ID" value="VDO17520.1"/>
    <property type="molecule type" value="Genomic_DNA"/>
</dbReference>
<protein>
    <submittedName>
        <fullName evidence="3">Doublecortin domain-containing protein</fullName>
    </submittedName>
</protein>
<reference evidence="1 2" key="2">
    <citation type="submission" date="2018-11" db="EMBL/GenBank/DDBJ databases">
        <authorList>
            <consortium name="Pathogen Informatics"/>
        </authorList>
    </citation>
    <scope>NUCLEOTIDE SEQUENCE [LARGE SCALE GENOMIC DNA]</scope>
    <source>
        <strain evidence="1 2">MHpl1</strain>
    </source>
</reference>
<evidence type="ECO:0000313" key="3">
    <source>
        <dbReference type="WBParaSite" id="HPLM_0000291501-mRNA-1"/>
    </source>
</evidence>
<name>A0A0N4W039_HAEPC</name>
<gene>
    <name evidence="1" type="ORF">HPLM_LOCUS2909</name>
</gene>
<dbReference type="WBParaSite" id="HPLM_0000291501-mRNA-1">
    <property type="protein sequence ID" value="HPLM_0000291501-mRNA-1"/>
    <property type="gene ID" value="HPLM_0000291501"/>
</dbReference>
<dbReference type="AlphaFoldDB" id="A0A0N4W039"/>
<organism evidence="3">
    <name type="scientific">Haemonchus placei</name>
    <name type="common">Barber's pole worm</name>
    <dbReference type="NCBI Taxonomy" id="6290"/>
    <lineage>
        <taxon>Eukaryota</taxon>
        <taxon>Metazoa</taxon>
        <taxon>Ecdysozoa</taxon>
        <taxon>Nematoda</taxon>
        <taxon>Chromadorea</taxon>
        <taxon>Rhabditida</taxon>
        <taxon>Rhabditina</taxon>
        <taxon>Rhabditomorpha</taxon>
        <taxon>Strongyloidea</taxon>
        <taxon>Trichostrongylidae</taxon>
        <taxon>Haemonchus</taxon>
    </lineage>
</organism>
<evidence type="ECO:0000313" key="1">
    <source>
        <dbReference type="EMBL" id="VDO17520.1"/>
    </source>
</evidence>
<proteinExistence type="predicted"/>
<dbReference type="Proteomes" id="UP000268014">
    <property type="component" value="Unassembled WGS sequence"/>
</dbReference>
<sequence length="128" mass="15045">MEMAMKDVRCTTLIGDVVYQPENKTNKRVWSRVKKVHGTILINGVTEERLRLPRGLVVHGWAPRVVRVTNNRILKYIGALLRIDVNGPEPWFWFYNNSKFCHTADMKKKIEEKINGKLEWNEDCCKFI</sequence>
<dbReference type="SUPFAM" id="SSF52058">
    <property type="entry name" value="L domain-like"/>
    <property type="match status" value="1"/>
</dbReference>
<reference evidence="3" key="1">
    <citation type="submission" date="2017-02" db="UniProtKB">
        <authorList>
            <consortium name="WormBaseParasite"/>
        </authorList>
    </citation>
    <scope>IDENTIFICATION</scope>
</reference>
<accession>A0A0N4W039</accession>
<dbReference type="OrthoDB" id="5896639at2759"/>